<dbReference type="GO" id="GO:0003700">
    <property type="term" value="F:DNA-binding transcription factor activity"/>
    <property type="evidence" value="ECO:0007669"/>
    <property type="project" value="InterPro"/>
</dbReference>
<organism evidence="4 5">
    <name type="scientific">Leucobacter weissii</name>
    <dbReference type="NCBI Taxonomy" id="1983706"/>
    <lineage>
        <taxon>Bacteria</taxon>
        <taxon>Bacillati</taxon>
        <taxon>Actinomycetota</taxon>
        <taxon>Actinomycetes</taxon>
        <taxon>Micrococcales</taxon>
        <taxon>Microbacteriaceae</taxon>
        <taxon>Leucobacter</taxon>
    </lineage>
</organism>
<dbReference type="Gene3D" id="1.10.10.10">
    <property type="entry name" value="Winged helix-like DNA-binding domain superfamily/Winged helix DNA-binding domain"/>
    <property type="match status" value="1"/>
</dbReference>
<reference evidence="4" key="1">
    <citation type="submission" date="2021-03" db="EMBL/GenBank/DDBJ databases">
        <title>Leucobacter chromiisoli sp. nov., isolated from chromium-containing soil of chemical plant.</title>
        <authorList>
            <person name="Xu Z."/>
        </authorList>
    </citation>
    <scope>NUCLEOTIDE SEQUENCE</scope>
    <source>
        <strain evidence="4">S27</strain>
    </source>
</reference>
<dbReference type="CDD" id="cd00090">
    <property type="entry name" value="HTH_ARSR"/>
    <property type="match status" value="1"/>
</dbReference>
<comment type="caution">
    <text evidence="4">The sequence shown here is derived from an EMBL/GenBank/DDBJ whole genome shotgun (WGS) entry which is preliminary data.</text>
</comment>
<protein>
    <submittedName>
        <fullName evidence="4">Helix-turn-helix domain-containing protein</fullName>
    </submittedName>
</protein>
<keyword evidence="5" id="KW-1185">Reference proteome</keyword>
<dbReference type="Proteomes" id="UP000664382">
    <property type="component" value="Unassembled WGS sequence"/>
</dbReference>
<dbReference type="InterPro" id="IPR023485">
    <property type="entry name" value="Ptyr_pPase"/>
</dbReference>
<feature type="domain" description="HTH arsR-type" evidence="3">
    <location>
        <begin position="13"/>
        <end position="90"/>
    </location>
</feature>
<dbReference type="GO" id="GO:0046685">
    <property type="term" value="P:response to arsenic-containing substance"/>
    <property type="evidence" value="ECO:0007669"/>
    <property type="project" value="UniProtKB-KW"/>
</dbReference>
<accession>A0A939S8G3</accession>
<proteinExistence type="predicted"/>
<dbReference type="InterPro" id="IPR036388">
    <property type="entry name" value="WH-like_DNA-bd_sf"/>
</dbReference>
<evidence type="ECO:0000259" key="3">
    <source>
        <dbReference type="SMART" id="SM00418"/>
    </source>
</evidence>
<dbReference type="SMART" id="SM00226">
    <property type="entry name" value="LMWPc"/>
    <property type="match status" value="1"/>
</dbReference>
<evidence type="ECO:0000313" key="5">
    <source>
        <dbReference type="Proteomes" id="UP000664382"/>
    </source>
</evidence>
<evidence type="ECO:0000256" key="1">
    <source>
        <dbReference type="ARBA" id="ARBA00022849"/>
    </source>
</evidence>
<dbReference type="InterPro" id="IPR011991">
    <property type="entry name" value="ArsR-like_HTH"/>
</dbReference>
<dbReference type="AlphaFoldDB" id="A0A939S8G3"/>
<dbReference type="Pfam" id="PF12840">
    <property type="entry name" value="HTH_20"/>
    <property type="match status" value="1"/>
</dbReference>
<dbReference type="EMBL" id="JAGDYM010000010">
    <property type="protein sequence ID" value="MBO1902051.1"/>
    <property type="molecule type" value="Genomic_DNA"/>
</dbReference>
<dbReference type="PANTHER" id="PTHR43428:SF1">
    <property type="entry name" value="ARSENATE REDUCTASE"/>
    <property type="match status" value="1"/>
</dbReference>
<dbReference type="InterPro" id="IPR036196">
    <property type="entry name" value="Ptyr_pPase_sf"/>
</dbReference>
<dbReference type="Gene3D" id="3.40.50.2300">
    <property type="match status" value="1"/>
</dbReference>
<dbReference type="InterPro" id="IPR001845">
    <property type="entry name" value="HTH_ArsR_DNA-bd_dom"/>
</dbReference>
<sequence>MNNERTSVAERAARHAALAEPARLRIVDLLALGDRSPSALRTELGLASNLLAHHLRVLERAGMIGRTRSEGDRRRSYLHLLPGAFEALLPSPVLAARRVVFVCTGNSARSPLAAALWERRSPIPATSAGTIPAPSVSAGAIAAAARHGLPFSPAPPRGLGELPAADDCLITVCDHAHERLRGSARLHWSIPNPSALGTDAAFDAAFERLARRVEELAPRVREPR</sequence>
<dbReference type="Pfam" id="PF01451">
    <property type="entry name" value="LMWPc"/>
    <property type="match status" value="1"/>
</dbReference>
<dbReference type="SUPFAM" id="SSF52788">
    <property type="entry name" value="Phosphotyrosine protein phosphatases I"/>
    <property type="match status" value="1"/>
</dbReference>
<keyword evidence="1" id="KW-0059">Arsenical resistance</keyword>
<dbReference type="PANTHER" id="PTHR43428">
    <property type="entry name" value="ARSENATE REDUCTASE"/>
    <property type="match status" value="1"/>
</dbReference>
<gene>
    <name evidence="4" type="ORF">J4H92_08835</name>
</gene>
<dbReference type="SUPFAM" id="SSF46785">
    <property type="entry name" value="Winged helix' DNA-binding domain"/>
    <property type="match status" value="1"/>
</dbReference>
<feature type="domain" description="Phosphotyrosine protein phosphatase I" evidence="2">
    <location>
        <begin position="97"/>
        <end position="219"/>
    </location>
</feature>
<dbReference type="InterPro" id="IPR036390">
    <property type="entry name" value="WH_DNA-bd_sf"/>
</dbReference>
<evidence type="ECO:0000259" key="2">
    <source>
        <dbReference type="SMART" id="SM00226"/>
    </source>
</evidence>
<dbReference type="RefSeq" id="WP_208097820.1">
    <property type="nucleotide sequence ID" value="NZ_JAGDYM010000010.1"/>
</dbReference>
<dbReference type="SMART" id="SM00418">
    <property type="entry name" value="HTH_ARSR"/>
    <property type="match status" value="1"/>
</dbReference>
<name>A0A939S8G3_9MICO</name>
<evidence type="ECO:0000313" key="4">
    <source>
        <dbReference type="EMBL" id="MBO1902051.1"/>
    </source>
</evidence>